<dbReference type="InterPro" id="IPR022965">
    <property type="entry name" value="Helicase_Hel308"/>
</dbReference>
<dbReference type="InterPro" id="IPR027417">
    <property type="entry name" value="P-loop_NTPase"/>
</dbReference>
<dbReference type="GO" id="GO:0005524">
    <property type="term" value="F:ATP binding"/>
    <property type="evidence" value="ECO:0007669"/>
    <property type="project" value="UniProtKB-UniRule"/>
</dbReference>
<evidence type="ECO:0000256" key="4">
    <source>
        <dbReference type="ARBA" id="ARBA00022806"/>
    </source>
</evidence>
<keyword evidence="3 11" id="KW-0378">Hydrolase</keyword>
<keyword evidence="7 11" id="KW-0234">DNA repair</keyword>
<dbReference type="Pfam" id="PF20470">
    <property type="entry name" value="HTH_61"/>
    <property type="match status" value="1"/>
</dbReference>
<dbReference type="Pfam" id="PF21280">
    <property type="entry name" value="Helicase_dom4_arc"/>
    <property type="match status" value="1"/>
</dbReference>
<keyword evidence="5 11" id="KW-0067">ATP-binding</keyword>
<comment type="function">
    <text evidence="11">DNA-dependent ATPase and 3'-5' DNA helicase that may be involved in repair of stalled replication forks.</text>
</comment>
<dbReference type="Gene3D" id="1.10.3380.30">
    <property type="match status" value="1"/>
</dbReference>
<feature type="binding site" evidence="11">
    <location>
        <position position="28"/>
    </location>
    <ligand>
        <name>ATP</name>
        <dbReference type="ChEBI" id="CHEBI:30616"/>
    </ligand>
</feature>
<evidence type="ECO:0000313" key="16">
    <source>
        <dbReference type="Proteomes" id="UP000268446"/>
    </source>
</evidence>
<dbReference type="GO" id="GO:0003677">
    <property type="term" value="F:DNA binding"/>
    <property type="evidence" value="ECO:0007669"/>
    <property type="project" value="UniProtKB-UniRule"/>
</dbReference>
<dbReference type="EMBL" id="QMQZ01000049">
    <property type="protein sequence ID" value="RLE51536.1"/>
    <property type="molecule type" value="Genomic_DNA"/>
</dbReference>
<dbReference type="Proteomes" id="UP000269499">
    <property type="component" value="Unassembled WGS sequence"/>
</dbReference>
<dbReference type="Pfam" id="PF00270">
    <property type="entry name" value="DEAD"/>
    <property type="match status" value="1"/>
</dbReference>
<dbReference type="Pfam" id="PF00271">
    <property type="entry name" value="Helicase_C"/>
    <property type="match status" value="1"/>
</dbReference>
<dbReference type="CDD" id="cd18028">
    <property type="entry name" value="DEXHc_archSki2"/>
    <property type="match status" value="1"/>
</dbReference>
<feature type="domain" description="Helicase C-terminal" evidence="13">
    <location>
        <begin position="222"/>
        <end position="436"/>
    </location>
</feature>
<proteinExistence type="inferred from homology"/>
<comment type="subunit">
    <text evidence="11">Monomer.</text>
</comment>
<dbReference type="Gene3D" id="1.10.150.20">
    <property type="entry name" value="5' to 3' exonuclease, C-terminal subdomain"/>
    <property type="match status" value="1"/>
</dbReference>
<dbReference type="PANTHER" id="PTHR47961:SF10">
    <property type="entry name" value="ATP-DEPENDENT DNA HELICASE HEL308"/>
    <property type="match status" value="1"/>
</dbReference>
<evidence type="ECO:0000256" key="8">
    <source>
        <dbReference type="ARBA" id="ARBA00023235"/>
    </source>
</evidence>
<evidence type="ECO:0000256" key="5">
    <source>
        <dbReference type="ARBA" id="ARBA00022840"/>
    </source>
</evidence>
<dbReference type="SUPFAM" id="SSF158702">
    <property type="entry name" value="Sec63 N-terminal domain-like"/>
    <property type="match status" value="1"/>
</dbReference>
<dbReference type="Proteomes" id="UP000268446">
    <property type="component" value="Unassembled WGS sequence"/>
</dbReference>
<dbReference type="HAMAP" id="MF_00442">
    <property type="entry name" value="Helicase_Hel308"/>
    <property type="match status" value="1"/>
</dbReference>
<dbReference type="InterPro" id="IPR011545">
    <property type="entry name" value="DEAD/DEAH_box_helicase_dom"/>
</dbReference>
<dbReference type="EMBL" id="QMRA01000151">
    <property type="protein sequence ID" value="RLE51770.1"/>
    <property type="molecule type" value="Genomic_DNA"/>
</dbReference>
<sequence>MLIEELPIPRVIKEILKKQGIEKLYPPQQEAVKAGVLDGENLVLAIPTAAGKTLVAELAMTKQILERGGKALYLVPLRALAAEKYEEFKKYEEAGIKVAISTGDYDSSDPWLANYDIIVVTNEKADSLLRHKAPWIEDVTVVVPDEIHLINDPSRGPTLEMVLARLNQVNPEAQIIALSATIRNAEEIAEWLNAKLVKSEWRPVPLRKGVYCRGTIIFDDGTIVELERATREPCEIITIDTLKGGGQVLIFTNTRHNAMKMALKLAPVTSRYLSKKEKAELKNIAEEVLRRGEVTRISEQLATCIINGTAFHHAGLIYDHRKIVEDAFRNFKIKVICATPTLAAGVNLPARRVVIRHYYRYDYSFGYQHIPVLEFHQMAGRAGRPKYDKYGEAILIAKTKDESNFLMENYIKAPPERIWSKLATEPALRSHILAIIATEFAKTEKGLLEFLSHTFYYYQYGGSSYINNVVGRVLHFLTSNEMVEIDRSYLTATKLGRRVSELYIDPLTAVYIRKGLESKLTSTPLGYLHLISYTPDMPKLYLRRGDRRKLTEVLLSRSEEFLIPPPDMYEEPEEYDYFLSALKSALALLDWINEEREDTIIEKYDIGSGDLYSLASTARWLLYSAAELSKLLKLQTHTKQLQRLILRVEHGCKEELLPIVQLKGVGRVRARMLYNAGYKTLEDLKKATPEELLKVPTIGVQVVKRIKEQLGKPISELEERKLKAKEKEQKRIIDYLDYNLSRR</sequence>
<dbReference type="NCBIfam" id="NF002654">
    <property type="entry name" value="PRK02362.1"/>
    <property type="match status" value="1"/>
</dbReference>
<evidence type="ECO:0000259" key="13">
    <source>
        <dbReference type="PROSITE" id="PS51194"/>
    </source>
</evidence>
<evidence type="ECO:0000256" key="1">
    <source>
        <dbReference type="ARBA" id="ARBA00022741"/>
    </source>
</evidence>
<evidence type="ECO:0000256" key="10">
    <source>
        <dbReference type="ARBA" id="ARBA00048988"/>
    </source>
</evidence>
<dbReference type="SUPFAM" id="SSF46785">
    <property type="entry name" value="Winged helix' DNA-binding domain"/>
    <property type="match status" value="1"/>
</dbReference>
<reference evidence="16 17" key="1">
    <citation type="submission" date="2018-06" db="EMBL/GenBank/DDBJ databases">
        <title>Extensive metabolic versatility and redundancy in microbially diverse, dynamic hydrothermal sediments.</title>
        <authorList>
            <person name="Dombrowski N."/>
            <person name="Teske A."/>
            <person name="Baker B.J."/>
        </authorList>
    </citation>
    <scope>NUCLEOTIDE SEQUENCE [LARGE SCALE GENOMIC DNA]</scope>
    <source>
        <strain evidence="15">B20_G2</strain>
        <strain evidence="14">B29_G17</strain>
    </source>
</reference>
<dbReference type="Gene3D" id="3.40.50.300">
    <property type="entry name" value="P-loop containing nucleotide triphosphate hydrolases"/>
    <property type="match status" value="2"/>
</dbReference>
<dbReference type="InterPro" id="IPR001650">
    <property type="entry name" value="Helicase_C-like"/>
</dbReference>
<dbReference type="PROSITE" id="PS51194">
    <property type="entry name" value="HELICASE_CTER"/>
    <property type="match status" value="1"/>
</dbReference>
<dbReference type="AlphaFoldDB" id="A0A497EYH0"/>
<evidence type="ECO:0000259" key="12">
    <source>
        <dbReference type="PROSITE" id="PS51192"/>
    </source>
</evidence>
<dbReference type="CDD" id="cd18795">
    <property type="entry name" value="SF2_C_Ski2"/>
    <property type="match status" value="1"/>
</dbReference>
<comment type="caution">
    <text evidence="15">The sequence shown here is derived from an EMBL/GenBank/DDBJ whole genome shotgun (WGS) entry which is preliminary data.</text>
</comment>
<dbReference type="InterPro" id="IPR036390">
    <property type="entry name" value="WH_DNA-bd_sf"/>
</dbReference>
<dbReference type="Pfam" id="PF14520">
    <property type="entry name" value="HHH_5"/>
    <property type="match status" value="1"/>
</dbReference>
<evidence type="ECO:0000313" key="14">
    <source>
        <dbReference type="EMBL" id="RLE51536.1"/>
    </source>
</evidence>
<dbReference type="InterPro" id="IPR014001">
    <property type="entry name" value="Helicase_ATP-bd"/>
</dbReference>
<evidence type="ECO:0000256" key="6">
    <source>
        <dbReference type="ARBA" id="ARBA00023125"/>
    </source>
</evidence>
<evidence type="ECO:0000256" key="9">
    <source>
        <dbReference type="ARBA" id="ARBA00034617"/>
    </source>
</evidence>
<keyword evidence="4 11" id="KW-0347">Helicase</keyword>
<keyword evidence="6 11" id="KW-0238">DNA-binding</keyword>
<feature type="domain" description="Helicase ATP-binding" evidence="12">
    <location>
        <begin position="33"/>
        <end position="200"/>
    </location>
</feature>
<evidence type="ECO:0000256" key="7">
    <source>
        <dbReference type="ARBA" id="ARBA00023204"/>
    </source>
</evidence>
<dbReference type="EC" id="5.6.2.4" evidence="11"/>
<dbReference type="InterPro" id="IPR046931">
    <property type="entry name" value="HTH_61"/>
</dbReference>
<accession>A0A497EYH0</accession>
<gene>
    <name evidence="11" type="primary">hel308</name>
    <name evidence="14" type="ORF">DRJ20_01980</name>
    <name evidence="15" type="ORF">DRJ26_05430</name>
</gene>
<name>A0A497EYH0_9CREN</name>
<keyword evidence="2 11" id="KW-0227">DNA damage</keyword>
<dbReference type="PANTHER" id="PTHR47961">
    <property type="entry name" value="DNA POLYMERASE THETA, PUTATIVE (AFU_ORTHOLOGUE AFUA_1G05260)-RELATED"/>
    <property type="match status" value="1"/>
</dbReference>
<evidence type="ECO:0000256" key="3">
    <source>
        <dbReference type="ARBA" id="ARBA00022801"/>
    </source>
</evidence>
<evidence type="ECO:0000313" key="17">
    <source>
        <dbReference type="Proteomes" id="UP000269499"/>
    </source>
</evidence>
<dbReference type="InterPro" id="IPR048772">
    <property type="entry name" value="Hel308-like_dom4"/>
</dbReference>
<comment type="catalytic activity">
    <reaction evidence="10 11">
        <text>ATP + H2O = ADP + phosphate + H(+)</text>
        <dbReference type="Rhea" id="RHEA:13065"/>
        <dbReference type="ChEBI" id="CHEBI:15377"/>
        <dbReference type="ChEBI" id="CHEBI:15378"/>
        <dbReference type="ChEBI" id="CHEBI:30616"/>
        <dbReference type="ChEBI" id="CHEBI:43474"/>
        <dbReference type="ChEBI" id="CHEBI:456216"/>
        <dbReference type="EC" id="5.6.2.4"/>
    </reaction>
</comment>
<protein>
    <recommendedName>
        <fullName evidence="11">ATP-dependent DNA helicase Hel308</fullName>
        <ecNumber evidence="11">5.6.2.4</ecNumber>
    </recommendedName>
    <alternativeName>
        <fullName evidence="11">DNA 3'-5' helicase Hel308</fullName>
    </alternativeName>
</protein>
<dbReference type="SMART" id="SM00487">
    <property type="entry name" value="DEXDc"/>
    <property type="match status" value="1"/>
</dbReference>
<dbReference type="GO" id="GO:0006281">
    <property type="term" value="P:DNA repair"/>
    <property type="evidence" value="ECO:0007669"/>
    <property type="project" value="UniProtKB-UniRule"/>
</dbReference>
<evidence type="ECO:0000313" key="15">
    <source>
        <dbReference type="EMBL" id="RLE51770.1"/>
    </source>
</evidence>
<dbReference type="GO" id="GO:0043138">
    <property type="term" value="F:3'-5' DNA helicase activity"/>
    <property type="evidence" value="ECO:0007669"/>
    <property type="project" value="UniProtKB-UniRule"/>
</dbReference>
<dbReference type="SUPFAM" id="SSF52540">
    <property type="entry name" value="P-loop containing nucleoside triphosphate hydrolases"/>
    <property type="match status" value="2"/>
</dbReference>
<dbReference type="SMART" id="SM00490">
    <property type="entry name" value="HELICc"/>
    <property type="match status" value="1"/>
</dbReference>
<keyword evidence="8 11" id="KW-0413">Isomerase</keyword>
<organism evidence="15 17">
    <name type="scientific">Thermoproteota archaeon</name>
    <dbReference type="NCBI Taxonomy" id="2056631"/>
    <lineage>
        <taxon>Archaea</taxon>
        <taxon>Thermoproteota</taxon>
    </lineage>
</organism>
<dbReference type="PROSITE" id="PS51192">
    <property type="entry name" value="HELICASE_ATP_BIND_1"/>
    <property type="match status" value="1"/>
</dbReference>
<evidence type="ECO:0000256" key="11">
    <source>
        <dbReference type="HAMAP-Rule" id="MF_00442"/>
    </source>
</evidence>
<dbReference type="GO" id="GO:0016818">
    <property type="term" value="F:hydrolase activity, acting on acid anhydrides, in phosphorus-containing anhydrides"/>
    <property type="evidence" value="ECO:0007669"/>
    <property type="project" value="UniProtKB-UniRule"/>
</dbReference>
<evidence type="ECO:0000256" key="2">
    <source>
        <dbReference type="ARBA" id="ARBA00022763"/>
    </source>
</evidence>
<keyword evidence="1 11" id="KW-0547">Nucleotide-binding</keyword>
<comment type="similarity">
    <text evidence="11">Belongs to the helicase family. Hel308 subfamily.</text>
</comment>
<dbReference type="InterPro" id="IPR050474">
    <property type="entry name" value="Hel308_SKI2-like"/>
</dbReference>
<comment type="catalytic activity">
    <reaction evidence="9 11">
        <text>Couples ATP hydrolysis with the unwinding of duplex DNA by translocating in the 3'-5' direction.</text>
        <dbReference type="EC" id="5.6.2.4"/>
    </reaction>
</comment>